<keyword evidence="3" id="KW-1185">Reference proteome</keyword>
<dbReference type="PROSITE" id="PS50011">
    <property type="entry name" value="PROTEIN_KINASE_DOM"/>
    <property type="match status" value="1"/>
</dbReference>
<dbReference type="PANTHER" id="PTHR27006">
    <property type="entry name" value="PROMASTIGOTE SURFACE ANTIGEN PROTEIN PSA"/>
    <property type="match status" value="1"/>
</dbReference>
<dbReference type="OrthoDB" id="75710at2759"/>
<sequence>LHEGEGSTGNVIHRDLKPGNVLLDGGWKAMVADFGTAKLLLAGATGTRTRIGTPGYMAPEYVQSDGGETTLKCNVYIFGVTLLETLSGRRNSDRPTSLVSEVSVTSKLLVAFHPDFSPISAAIRSADEQTNKITGKFSD</sequence>
<protein>
    <recommendedName>
        <fullName evidence="1">Protein kinase domain-containing protein</fullName>
    </recommendedName>
</protein>
<evidence type="ECO:0000313" key="2">
    <source>
        <dbReference type="EMBL" id="OEL28651.1"/>
    </source>
</evidence>
<name>A0A1E5VU59_9POAL</name>
<dbReference type="PROSITE" id="PS00108">
    <property type="entry name" value="PROTEIN_KINASE_ST"/>
    <property type="match status" value="1"/>
</dbReference>
<dbReference type="InterPro" id="IPR008271">
    <property type="entry name" value="Ser/Thr_kinase_AS"/>
</dbReference>
<dbReference type="Proteomes" id="UP000095767">
    <property type="component" value="Unassembled WGS sequence"/>
</dbReference>
<dbReference type="AlphaFoldDB" id="A0A1E5VU59"/>
<dbReference type="GO" id="GO:0005524">
    <property type="term" value="F:ATP binding"/>
    <property type="evidence" value="ECO:0007669"/>
    <property type="project" value="InterPro"/>
</dbReference>
<proteinExistence type="predicted"/>
<dbReference type="InterPro" id="IPR000719">
    <property type="entry name" value="Prot_kinase_dom"/>
</dbReference>
<evidence type="ECO:0000313" key="3">
    <source>
        <dbReference type="Proteomes" id="UP000095767"/>
    </source>
</evidence>
<feature type="non-terminal residue" evidence="2">
    <location>
        <position position="1"/>
    </location>
</feature>
<comment type="caution">
    <text evidence="2">The sequence shown here is derived from an EMBL/GenBank/DDBJ whole genome shotgun (WGS) entry which is preliminary data.</text>
</comment>
<dbReference type="Gene3D" id="1.10.510.10">
    <property type="entry name" value="Transferase(Phosphotransferase) domain 1"/>
    <property type="match status" value="1"/>
</dbReference>
<gene>
    <name evidence="2" type="ORF">BAE44_0010332</name>
</gene>
<dbReference type="STRING" id="888268.A0A1E5VU59"/>
<evidence type="ECO:0000259" key="1">
    <source>
        <dbReference type="PROSITE" id="PS50011"/>
    </source>
</evidence>
<dbReference type="InterPro" id="IPR011009">
    <property type="entry name" value="Kinase-like_dom_sf"/>
</dbReference>
<accession>A0A1E5VU59</accession>
<dbReference type="EMBL" id="LWDX02029489">
    <property type="protein sequence ID" value="OEL28651.1"/>
    <property type="molecule type" value="Genomic_DNA"/>
</dbReference>
<dbReference type="GO" id="GO:0004672">
    <property type="term" value="F:protein kinase activity"/>
    <property type="evidence" value="ECO:0007669"/>
    <property type="project" value="InterPro"/>
</dbReference>
<dbReference type="PANTHER" id="PTHR27006:SF601">
    <property type="entry name" value="PROTEIN KINASE DOMAIN-CONTAINING PROTEIN"/>
    <property type="match status" value="1"/>
</dbReference>
<feature type="domain" description="Protein kinase" evidence="1">
    <location>
        <begin position="1"/>
        <end position="139"/>
    </location>
</feature>
<dbReference type="Pfam" id="PF00069">
    <property type="entry name" value="Pkinase"/>
    <property type="match status" value="1"/>
</dbReference>
<organism evidence="2 3">
    <name type="scientific">Dichanthelium oligosanthes</name>
    <dbReference type="NCBI Taxonomy" id="888268"/>
    <lineage>
        <taxon>Eukaryota</taxon>
        <taxon>Viridiplantae</taxon>
        <taxon>Streptophyta</taxon>
        <taxon>Embryophyta</taxon>
        <taxon>Tracheophyta</taxon>
        <taxon>Spermatophyta</taxon>
        <taxon>Magnoliopsida</taxon>
        <taxon>Liliopsida</taxon>
        <taxon>Poales</taxon>
        <taxon>Poaceae</taxon>
        <taxon>PACMAD clade</taxon>
        <taxon>Panicoideae</taxon>
        <taxon>Panicodae</taxon>
        <taxon>Paniceae</taxon>
        <taxon>Dichantheliinae</taxon>
        <taxon>Dichanthelium</taxon>
    </lineage>
</organism>
<dbReference type="SUPFAM" id="SSF56112">
    <property type="entry name" value="Protein kinase-like (PK-like)"/>
    <property type="match status" value="1"/>
</dbReference>
<reference evidence="2 3" key="1">
    <citation type="submission" date="2016-09" db="EMBL/GenBank/DDBJ databases">
        <title>The draft genome of Dichanthelium oligosanthes: A C3 panicoid grass species.</title>
        <authorList>
            <person name="Studer A.J."/>
            <person name="Schnable J.C."/>
            <person name="Brutnell T.P."/>
        </authorList>
    </citation>
    <scope>NUCLEOTIDE SEQUENCE [LARGE SCALE GENOMIC DNA]</scope>
    <source>
        <strain evidence="3">cv. Kellogg 1175</strain>
        <tissue evidence="2">Leaf</tissue>
    </source>
</reference>